<keyword evidence="2" id="KW-1185">Reference proteome</keyword>
<evidence type="ECO:0000313" key="1">
    <source>
        <dbReference type="EMBL" id="SCZ84503.1"/>
    </source>
</evidence>
<proteinExistence type="predicted"/>
<dbReference type="AlphaFoldDB" id="A0A1G5SBC5"/>
<dbReference type="Proteomes" id="UP000198729">
    <property type="component" value="Unassembled WGS sequence"/>
</dbReference>
<sequence>MSYESKVYNVMIASPGDVASERAIIRDVVYEWNAVHSQARSIVLLPVGWESHSSPEMGDSSQNIINNQVLERCDLLVGVFWTRIGTPTTDYASGTVEEIERHMQFGKPTMLYFSSQPVVFDMVESEQIEQLKEFKNSCKNRGLYESYDSLTGFKDKFYRQLQLKMYEHPMFKPDTESDNIHVVESKTPFPELTNEAKVLLKEASKDRNGTILYLRHLGGTDIQTNGKNLIGSNERKEVALWEGALQELIEKGFVIERGHKGQVFEISNEGYQIADMIEL</sequence>
<dbReference type="RefSeq" id="WP_090284024.1">
    <property type="nucleotide sequence ID" value="NZ_FMWO01000024.1"/>
</dbReference>
<reference evidence="1 2" key="1">
    <citation type="submission" date="2016-10" db="EMBL/GenBank/DDBJ databases">
        <authorList>
            <person name="de Groot N.N."/>
        </authorList>
    </citation>
    <scope>NUCLEOTIDE SEQUENCE [LARGE SCALE GENOMIC DNA]</scope>
    <source>
        <strain evidence="1">1</strain>
    </source>
</reference>
<evidence type="ECO:0000313" key="2">
    <source>
        <dbReference type="Proteomes" id="UP000198729"/>
    </source>
</evidence>
<organism evidence="1 2">
    <name type="scientific">Nitrosomonas mobilis</name>
    <dbReference type="NCBI Taxonomy" id="51642"/>
    <lineage>
        <taxon>Bacteria</taxon>
        <taxon>Pseudomonadati</taxon>
        <taxon>Pseudomonadota</taxon>
        <taxon>Betaproteobacteria</taxon>
        <taxon>Nitrosomonadales</taxon>
        <taxon>Nitrosomonadaceae</taxon>
        <taxon>Nitrosomonas</taxon>
    </lineage>
</organism>
<evidence type="ECO:0008006" key="3">
    <source>
        <dbReference type="Google" id="ProtNLM"/>
    </source>
</evidence>
<gene>
    <name evidence="1" type="ORF">NSMM_190020</name>
</gene>
<dbReference type="OrthoDB" id="9784936at2"/>
<protein>
    <recommendedName>
        <fullName evidence="3">DUF4062 domain-containing protein</fullName>
    </recommendedName>
</protein>
<accession>A0A1G5SBC5</accession>
<name>A0A1G5SBC5_9PROT</name>
<dbReference type="EMBL" id="FMWO01000024">
    <property type="protein sequence ID" value="SCZ84503.1"/>
    <property type="molecule type" value="Genomic_DNA"/>
</dbReference>